<keyword evidence="1" id="KW-0732">Signal</keyword>
<dbReference type="AlphaFoldDB" id="A0AAD4JTS3"/>
<dbReference type="GO" id="GO:0007623">
    <property type="term" value="P:circadian rhythm"/>
    <property type="evidence" value="ECO:0007669"/>
    <property type="project" value="UniProtKB-ARBA"/>
</dbReference>
<evidence type="ECO:0008006" key="6">
    <source>
        <dbReference type="Google" id="ProtNLM"/>
    </source>
</evidence>
<evidence type="ECO:0000256" key="3">
    <source>
        <dbReference type="ARBA" id="ARBA00060902"/>
    </source>
</evidence>
<accession>A0AAD4JTS3</accession>
<comment type="similarity">
    <text evidence="3">Belongs to the TO family.</text>
</comment>
<proteinExistence type="inferred from homology"/>
<keyword evidence="5" id="KW-1185">Reference proteome</keyword>
<evidence type="ECO:0000313" key="4">
    <source>
        <dbReference type="EMBL" id="KAH8359459.1"/>
    </source>
</evidence>
<keyword evidence="2" id="KW-0090">Biological rhythms</keyword>
<feature type="non-terminal residue" evidence="4">
    <location>
        <position position="1"/>
    </location>
</feature>
<dbReference type="EMBL" id="JAJJHW010003409">
    <property type="protein sequence ID" value="KAH8359459.1"/>
    <property type="molecule type" value="Genomic_DNA"/>
</dbReference>
<evidence type="ECO:0000256" key="1">
    <source>
        <dbReference type="ARBA" id="ARBA00022729"/>
    </source>
</evidence>
<feature type="non-terminal residue" evidence="4">
    <location>
        <position position="251"/>
    </location>
</feature>
<sequence>TIIVKSQYFDGIICSFTANSVEKCHFGDTKCIKESANNLIRRFPKGIPSIGLKPLDVVHVKDTVLVNDPQVGNAWYYFQLVNQINYGFENATITEVNGFDEDPTSSKIEIKGIIPRLVYKGNYVAKGRMLWMVDINSTGDSESEFFNFFFEFSLKVQTEYRNNKRYLKIYHLIPNVGLDRWIMWLDNFFPENSDLTILINKIFNANWVEFWNELEKPILEIFTSVFLSIVQNTLENVAYDDMFLSNKPFKD</sequence>
<dbReference type="FunFam" id="3.15.10.30:FF:000001">
    <property type="entry name" value="Takeout-like protein 1"/>
    <property type="match status" value="1"/>
</dbReference>
<organism evidence="4 5">
    <name type="scientific">Drosophila rubida</name>
    <dbReference type="NCBI Taxonomy" id="30044"/>
    <lineage>
        <taxon>Eukaryota</taxon>
        <taxon>Metazoa</taxon>
        <taxon>Ecdysozoa</taxon>
        <taxon>Arthropoda</taxon>
        <taxon>Hexapoda</taxon>
        <taxon>Insecta</taxon>
        <taxon>Pterygota</taxon>
        <taxon>Neoptera</taxon>
        <taxon>Endopterygota</taxon>
        <taxon>Diptera</taxon>
        <taxon>Brachycera</taxon>
        <taxon>Muscomorpha</taxon>
        <taxon>Ephydroidea</taxon>
        <taxon>Drosophilidae</taxon>
        <taxon>Drosophila</taxon>
    </lineage>
</organism>
<dbReference type="SMART" id="SM00700">
    <property type="entry name" value="JHBP"/>
    <property type="match status" value="1"/>
</dbReference>
<dbReference type="InterPro" id="IPR038606">
    <property type="entry name" value="To_sf"/>
</dbReference>
<evidence type="ECO:0000256" key="2">
    <source>
        <dbReference type="ARBA" id="ARBA00023108"/>
    </source>
</evidence>
<comment type="caution">
    <text evidence="4">The sequence shown here is derived from an EMBL/GenBank/DDBJ whole genome shotgun (WGS) entry which is preliminary data.</text>
</comment>
<reference evidence="4" key="1">
    <citation type="journal article" date="2021" name="Mol. Ecol. Resour.">
        <title>Phylogenomic analyses of the genus Drosophila reveals genomic signals of climate adaptation.</title>
        <authorList>
            <person name="Li F."/>
            <person name="Rane R.V."/>
            <person name="Luria V."/>
            <person name="Xiong Z."/>
            <person name="Chen J."/>
            <person name="Li Z."/>
            <person name="Catullo R.A."/>
            <person name="Griffin P.C."/>
            <person name="Schiffer M."/>
            <person name="Pearce S."/>
            <person name="Lee S.F."/>
            <person name="McElroy K."/>
            <person name="Stocker A."/>
            <person name="Shirriffs J."/>
            <person name="Cockerell F."/>
            <person name="Coppin C."/>
            <person name="Sgro C.M."/>
            <person name="Karger A."/>
            <person name="Cain J.W."/>
            <person name="Weber J.A."/>
            <person name="Santpere G."/>
            <person name="Kirschner M.W."/>
            <person name="Hoffmann A.A."/>
            <person name="Oakeshott J.G."/>
            <person name="Zhang G."/>
        </authorList>
    </citation>
    <scope>NUCLEOTIDE SEQUENCE</scope>
    <source>
        <strain evidence="4">BGI-SZ-2011g</strain>
    </source>
</reference>
<dbReference type="GO" id="GO:0005615">
    <property type="term" value="C:extracellular space"/>
    <property type="evidence" value="ECO:0007669"/>
    <property type="project" value="TreeGrafter"/>
</dbReference>
<gene>
    <name evidence="4" type="ORF">KR093_006953</name>
</gene>
<protein>
    <recommendedName>
        <fullName evidence="6">Circadian clock-controlled protein</fullName>
    </recommendedName>
</protein>
<dbReference type="Gene3D" id="3.15.10.30">
    <property type="entry name" value="Haemolymph juvenile hormone binding protein"/>
    <property type="match status" value="1"/>
</dbReference>
<dbReference type="PANTHER" id="PTHR11008">
    <property type="entry name" value="PROTEIN TAKEOUT-LIKE PROTEIN"/>
    <property type="match status" value="1"/>
</dbReference>
<dbReference type="Pfam" id="PF06585">
    <property type="entry name" value="JHBP"/>
    <property type="match status" value="1"/>
</dbReference>
<name>A0AAD4JTS3_9MUSC</name>
<evidence type="ECO:0000313" key="5">
    <source>
        <dbReference type="Proteomes" id="UP001200034"/>
    </source>
</evidence>
<dbReference type="Proteomes" id="UP001200034">
    <property type="component" value="Unassembled WGS sequence"/>
</dbReference>
<dbReference type="PANTHER" id="PTHR11008:SF32">
    <property type="entry name" value="CIRCADIAN CLOCK-CONTROLLED PROTEIN DAYWAKE-RELATED"/>
    <property type="match status" value="1"/>
</dbReference>
<dbReference type="InterPro" id="IPR010562">
    <property type="entry name" value="Haemolymph_juvenile_hormone-bd"/>
</dbReference>